<dbReference type="SUPFAM" id="SSF160631">
    <property type="entry name" value="SMI1/KNR4-like"/>
    <property type="match status" value="1"/>
</dbReference>
<dbReference type="Gene3D" id="3.40.1580.10">
    <property type="entry name" value="SMI1/KNR4-like"/>
    <property type="match status" value="1"/>
</dbReference>
<organism evidence="1 2">
    <name type="scientific">Deinococcus arcticus</name>
    <dbReference type="NCBI Taxonomy" id="2136176"/>
    <lineage>
        <taxon>Bacteria</taxon>
        <taxon>Thermotogati</taxon>
        <taxon>Deinococcota</taxon>
        <taxon>Deinococci</taxon>
        <taxon>Deinococcales</taxon>
        <taxon>Deinococcaceae</taxon>
        <taxon>Deinococcus</taxon>
    </lineage>
</organism>
<reference evidence="1 2" key="1">
    <citation type="submission" date="2018-03" db="EMBL/GenBank/DDBJ databases">
        <title>Draft genome of Deinococcus sp. OD32.</title>
        <authorList>
            <person name="Wang X.-P."/>
            <person name="Du Z.-J."/>
        </authorList>
    </citation>
    <scope>NUCLEOTIDE SEQUENCE [LARGE SCALE GENOMIC DNA]</scope>
    <source>
        <strain evidence="1 2">OD32</strain>
    </source>
</reference>
<dbReference type="AlphaFoldDB" id="A0A2T3WCN6"/>
<dbReference type="Proteomes" id="UP000240317">
    <property type="component" value="Unassembled WGS sequence"/>
</dbReference>
<accession>A0A2T3WCN6</accession>
<protein>
    <recommendedName>
        <fullName evidence="3">SMI1/KNR4 family protein</fullName>
    </recommendedName>
</protein>
<dbReference type="OrthoDB" id="3478416at2"/>
<dbReference type="Pfam" id="PF14568">
    <property type="entry name" value="SUKH_6"/>
    <property type="match status" value="1"/>
</dbReference>
<gene>
    <name evidence="1" type="ORF">C8263_01245</name>
</gene>
<evidence type="ECO:0000313" key="1">
    <source>
        <dbReference type="EMBL" id="PTA69675.1"/>
    </source>
</evidence>
<evidence type="ECO:0008006" key="3">
    <source>
        <dbReference type="Google" id="ProtNLM"/>
    </source>
</evidence>
<sequence length="144" mass="16170">MWRSFLEELGLKLADCVSASPADLERLQHTFDLILPENLKLLLLEVGGLSGVYGERVVWAPSEMEDQNRIMRQTPEFASLYMPFDGLFFIGDLGNGDLIGLRVLRGNVGGWNVFRWEHETDSRLNVQLDLKGYIRAAVTGGFPA</sequence>
<proteinExistence type="predicted"/>
<dbReference type="EMBL" id="PYSV01000001">
    <property type="protein sequence ID" value="PTA69675.1"/>
    <property type="molecule type" value="Genomic_DNA"/>
</dbReference>
<evidence type="ECO:0000313" key="2">
    <source>
        <dbReference type="Proteomes" id="UP000240317"/>
    </source>
</evidence>
<keyword evidence="2" id="KW-1185">Reference proteome</keyword>
<name>A0A2T3WCN6_9DEIO</name>
<dbReference type="InterPro" id="IPR037883">
    <property type="entry name" value="Knr4/Smi1-like_sf"/>
</dbReference>
<comment type="caution">
    <text evidence="1">The sequence shown here is derived from an EMBL/GenBank/DDBJ whole genome shotgun (WGS) entry which is preliminary data.</text>
</comment>